<dbReference type="InterPro" id="IPR026341">
    <property type="entry name" value="T9SS_type_B"/>
</dbReference>
<keyword evidence="4" id="KW-1185">Reference proteome</keyword>
<protein>
    <submittedName>
        <fullName evidence="3">T9SS type B sorting domain-containing protein</fullName>
    </submittedName>
</protein>
<dbReference type="Proteomes" id="UP001589590">
    <property type="component" value="Unassembled WGS sequence"/>
</dbReference>
<dbReference type="InterPro" id="IPR035986">
    <property type="entry name" value="PKD_dom_sf"/>
</dbReference>
<dbReference type="PROSITE" id="PS50093">
    <property type="entry name" value="PKD"/>
    <property type="match status" value="1"/>
</dbReference>
<dbReference type="Gene3D" id="4.10.1080.10">
    <property type="entry name" value="TSP type-3 repeat"/>
    <property type="match status" value="1"/>
</dbReference>
<dbReference type="InterPro" id="IPR035234">
    <property type="entry name" value="IgGFc-bd_N"/>
</dbReference>
<feature type="signal peptide" evidence="1">
    <location>
        <begin position="1"/>
        <end position="24"/>
    </location>
</feature>
<feature type="domain" description="PKD" evidence="2">
    <location>
        <begin position="1499"/>
        <end position="1548"/>
    </location>
</feature>
<dbReference type="InterPro" id="IPR013783">
    <property type="entry name" value="Ig-like_fold"/>
</dbReference>
<proteinExistence type="predicted"/>
<name>A0ABV5GZZ8_9FLAO</name>
<gene>
    <name evidence="3" type="ORF">ACFFU1_09015</name>
</gene>
<evidence type="ECO:0000259" key="2">
    <source>
        <dbReference type="PROSITE" id="PS50093"/>
    </source>
</evidence>
<evidence type="ECO:0000256" key="1">
    <source>
        <dbReference type="SAM" id="SignalP"/>
    </source>
</evidence>
<dbReference type="NCBIfam" id="TIGR04131">
    <property type="entry name" value="Bac_Flav_CTERM"/>
    <property type="match status" value="1"/>
</dbReference>
<keyword evidence="1" id="KW-0732">Signal</keyword>
<reference evidence="3 4" key="1">
    <citation type="submission" date="2024-09" db="EMBL/GenBank/DDBJ databases">
        <authorList>
            <person name="Sun Q."/>
            <person name="Mori K."/>
        </authorList>
    </citation>
    <scope>NUCLEOTIDE SEQUENCE [LARGE SCALE GENOMIC DNA]</scope>
    <source>
        <strain evidence="3 4">CECT 8300</strain>
    </source>
</reference>
<dbReference type="SUPFAM" id="SSF49299">
    <property type="entry name" value="PKD domain"/>
    <property type="match status" value="1"/>
</dbReference>
<dbReference type="EMBL" id="JBHMFA010000005">
    <property type="protein sequence ID" value="MFB9105039.1"/>
    <property type="molecule type" value="Genomic_DNA"/>
</dbReference>
<dbReference type="InterPro" id="IPR000601">
    <property type="entry name" value="PKD_dom"/>
</dbReference>
<feature type="chain" id="PRO_5045179332" evidence="1">
    <location>
        <begin position="25"/>
        <end position="1717"/>
    </location>
</feature>
<sequence>MNKLKLFKQLFLIAFLFFCSKGFSQLSKTHFIPPLTSAEQSSSNPADQYIYISTPSTAQVNYTIIPLGEPSFSHIRGAVSNTTPQVISIGTGNGKLFIPASQTSTVVNDRGYIIEAEGSIYVSVRMIGGGGSQAGALVSKGSAAPGNTFRVGSFTNENPSNNYLNFVSVMATEDNTQVTFSDLPAGLIIKNYSGATPVNITLNKGESYTIATNSDDTSINRDGLIGALVNSDKPIVVNCGSTNGSFHNGGGRDYGIDQIVGLDKVGTEYIFVKGDGNNNWENVLIVAHSDNTAVTINGSGTSTSINAGEYLLIEGNQYSNGNMYVETSQPVFAYQGVGSGTNEANQGLFFVPPLSCETRGNLDNIANIQSIGNTTFTGGITIVTKVGATVSINNLALSNFSTTGPITVAGKPDYVTYKVLNLSGNISIQSTDELYCAYFNFNGVATSGSFYSGFPTPPEINFNAVFASLGNCIPNVTLEVANMGNFDSIEWFFDDGSGSGFVTTNATSLQYTPTLSGTYKLIGKLLCSGLTLESLEVPVSICPDDIDNDGIPDNIDIDNDNDGILNCTESNGNQTIDLSNINSGNIPVGTYTFTGTSSVNGNTATTPFTGANNGVFASESSGKNGNLESSTTYTLDFDKPLNLLINYPNSSPLSSSTISTNQEFIIRVPNTRTITLLDPDDQLLIDTNFDGVYETGITQISAFEIRFKPKTTIAFGSGTFSFSANMVDNITYIHKNTSDTTSNQATFQITVTCVAKDNDLDGIEDSLDLDSDNDGIPDFIENQGKIIPLSNVDTDGNGLDDAYDISAAPIDTDNDGVLDVYDLDSDNDGVFDLVETGALGSHVIDDDFNGIDDGTSFGTNGWIDRAETSADSNEIGYTLSDFDNDTIFNYIDMDADGDTCSDVIEAGFSDNNADNYLGDTATITVDTNGLVTNASDGYTLPDFNYLTNAPLSITTQPTDATVCENSETIISIVSNEAEMFQWEVSTDGSTWNTIIDDTNYSNSQTANLTISDVPSTFNTYQYRAKLDRSGNSCGLYSNSATLTVNTLPIVNSAVILIQCDDDDLSTLGYSPFNLNEANTKISTNASTQKFSYYLTQTAAELGDETSPDFISNPITFTNRTISNDVVWARIENTFGCGNVSEVQLQVSTTVVPPNLLIEFSQCDDFLDINGNNNANNNDADGIATFDFSSVNSTLLALIPAGQTPLPPRYYRNETDALAEINEITDISNYRNIGYPNSQIIYVRIDSDISNDCLGLGGHIQLTVEALPVANPVTITRQCDDDVDGAFPFDTSTLESNIVGTQNPANVTISYFDSIGNPLLYSDGTTVISPIAPTFLTANQTITIRVTNNSSTAPDGPCIDETTVTFTVDASPVANAVAPIIVCDGSAGDIDNDGIFTFDTSTFTSTILGTQTGMDIFYTYTDPSGVSVTNTALPNPLISETQTIKVDVVNPINTTCVASTTIELVVNPLPDFTVDSPLIICSSDPSFSVDLDPIEASVIDSFTYEWYFEDGTFLSNQPILQNVTVAGTYSVTLTKTDGTGCSRTRDIIVDASEIANITLADVTIVDISNNNSVTIDPTNSGSGDYEYALRAEGSNFITYQTEPVFTNVRAGFYTIYVKDVICGTAELNISVIGHAPFFTPNGDGYNDYWQVKGLNSSTQPNSQIFIFDRYNKLLKQFPAGSAGWDGTYHGTPLPTDDYWFRVQLEDGRAFSGHFTLKR</sequence>
<dbReference type="InterPro" id="IPR028974">
    <property type="entry name" value="TSP_type-3_rpt"/>
</dbReference>
<evidence type="ECO:0000313" key="4">
    <source>
        <dbReference type="Proteomes" id="UP001589590"/>
    </source>
</evidence>
<dbReference type="SUPFAM" id="SSF103647">
    <property type="entry name" value="TSP type-3 repeat"/>
    <property type="match status" value="1"/>
</dbReference>
<evidence type="ECO:0000313" key="3">
    <source>
        <dbReference type="EMBL" id="MFB9105039.1"/>
    </source>
</evidence>
<organism evidence="3 4">
    <name type="scientific">Algibacter miyuki</name>
    <dbReference type="NCBI Taxonomy" id="1306933"/>
    <lineage>
        <taxon>Bacteria</taxon>
        <taxon>Pseudomonadati</taxon>
        <taxon>Bacteroidota</taxon>
        <taxon>Flavobacteriia</taxon>
        <taxon>Flavobacteriales</taxon>
        <taxon>Flavobacteriaceae</taxon>
        <taxon>Algibacter</taxon>
    </lineage>
</organism>
<comment type="caution">
    <text evidence="3">The sequence shown here is derived from an EMBL/GenBank/DDBJ whole genome shotgun (WGS) entry which is preliminary data.</text>
</comment>
<dbReference type="Pfam" id="PF17517">
    <property type="entry name" value="IgGFc_binding"/>
    <property type="match status" value="1"/>
</dbReference>
<accession>A0ABV5GZZ8</accession>
<dbReference type="RefSeq" id="WP_290272802.1">
    <property type="nucleotide sequence ID" value="NZ_JAUFQP010000013.1"/>
</dbReference>
<dbReference type="Pfam" id="PF13585">
    <property type="entry name" value="CHU_C"/>
    <property type="match status" value="1"/>
</dbReference>
<dbReference type="Gene3D" id="2.60.40.10">
    <property type="entry name" value="Immunoglobulins"/>
    <property type="match status" value="1"/>
</dbReference>